<evidence type="ECO:0000313" key="1">
    <source>
        <dbReference type="EMBL" id="EGG02842.1"/>
    </source>
</evidence>
<proteinExistence type="predicted"/>
<accession>F4RXT6</accession>
<dbReference type="KEGG" id="mlr:MELLADRAFT_66084"/>
<dbReference type="AlphaFoldDB" id="F4RXT6"/>
<gene>
    <name evidence="1" type="ORF">MELLADRAFT_66084</name>
</gene>
<dbReference type="InParanoid" id="F4RXT6"/>
<reference evidence="2" key="1">
    <citation type="journal article" date="2011" name="Proc. Natl. Acad. Sci. U.S.A.">
        <title>Obligate biotrophy features unraveled by the genomic analysis of rust fungi.</title>
        <authorList>
            <person name="Duplessis S."/>
            <person name="Cuomo C.A."/>
            <person name="Lin Y.-C."/>
            <person name="Aerts A."/>
            <person name="Tisserant E."/>
            <person name="Veneault-Fourrey C."/>
            <person name="Joly D.L."/>
            <person name="Hacquard S."/>
            <person name="Amselem J."/>
            <person name="Cantarel B.L."/>
            <person name="Chiu R."/>
            <person name="Coutinho P.M."/>
            <person name="Feau N."/>
            <person name="Field M."/>
            <person name="Frey P."/>
            <person name="Gelhaye E."/>
            <person name="Goldberg J."/>
            <person name="Grabherr M.G."/>
            <person name="Kodira C.D."/>
            <person name="Kohler A."/>
            <person name="Kuees U."/>
            <person name="Lindquist E.A."/>
            <person name="Lucas S.M."/>
            <person name="Mago R."/>
            <person name="Mauceli E."/>
            <person name="Morin E."/>
            <person name="Murat C."/>
            <person name="Pangilinan J.L."/>
            <person name="Park R."/>
            <person name="Pearson M."/>
            <person name="Quesneville H."/>
            <person name="Rouhier N."/>
            <person name="Sakthikumar S."/>
            <person name="Salamov A.A."/>
            <person name="Schmutz J."/>
            <person name="Selles B."/>
            <person name="Shapiro H."/>
            <person name="Tanguay P."/>
            <person name="Tuskan G.A."/>
            <person name="Henrissat B."/>
            <person name="Van de Peer Y."/>
            <person name="Rouze P."/>
            <person name="Ellis J.G."/>
            <person name="Dodds P.N."/>
            <person name="Schein J.E."/>
            <person name="Zhong S."/>
            <person name="Hamelin R.C."/>
            <person name="Grigoriev I.V."/>
            <person name="Szabo L.J."/>
            <person name="Martin F."/>
        </authorList>
    </citation>
    <scope>NUCLEOTIDE SEQUENCE [LARGE SCALE GENOMIC DNA]</scope>
    <source>
        <strain evidence="2">98AG31 / pathotype 3-4-7</strain>
    </source>
</reference>
<keyword evidence="2" id="KW-1185">Reference proteome</keyword>
<protein>
    <submittedName>
        <fullName evidence="1">Uncharacterized protein</fullName>
    </submittedName>
</protein>
<organism evidence="2">
    <name type="scientific">Melampsora larici-populina (strain 98AG31 / pathotype 3-4-7)</name>
    <name type="common">Poplar leaf rust fungus</name>
    <dbReference type="NCBI Taxonomy" id="747676"/>
    <lineage>
        <taxon>Eukaryota</taxon>
        <taxon>Fungi</taxon>
        <taxon>Dikarya</taxon>
        <taxon>Basidiomycota</taxon>
        <taxon>Pucciniomycotina</taxon>
        <taxon>Pucciniomycetes</taxon>
        <taxon>Pucciniales</taxon>
        <taxon>Melampsoraceae</taxon>
        <taxon>Melampsora</taxon>
    </lineage>
</organism>
<dbReference type="RefSeq" id="XP_007413955.1">
    <property type="nucleotide sequence ID" value="XM_007413893.1"/>
</dbReference>
<dbReference type="HOGENOM" id="CLU_1250918_0_0_1"/>
<dbReference type="EMBL" id="GL883128">
    <property type="protein sequence ID" value="EGG02842.1"/>
    <property type="molecule type" value="Genomic_DNA"/>
</dbReference>
<dbReference type="Proteomes" id="UP000001072">
    <property type="component" value="Unassembled WGS sequence"/>
</dbReference>
<sequence>MAIFRTRCEAPLHCAEAIKANQRSNTFSLYQSKDVSLFIFKQCQMVHNLIQDYFDQRTLSLSIYKCQTIINSFISILTSNVKHGILHPRIVFSMSADTLTHPQDDLCDILTHIHQLLDIQERYVARHSHRHQSIRIGTTIDQCHVLKTGPATKKCHLLYLRHIIGLHDMVILRFMNNTLQSYDKEDGSTHRSDYVWFDILKRILCFSCSASHAESRIIEDR</sequence>
<dbReference type="VEuPathDB" id="FungiDB:MELLADRAFT_66084"/>
<name>F4RXT6_MELLP</name>
<dbReference type="GeneID" id="18930554"/>
<evidence type="ECO:0000313" key="2">
    <source>
        <dbReference type="Proteomes" id="UP000001072"/>
    </source>
</evidence>